<organism evidence="1 2">
    <name type="scientific">Stenotrophomonas bentonitica</name>
    <dbReference type="NCBI Taxonomy" id="1450134"/>
    <lineage>
        <taxon>Bacteria</taxon>
        <taxon>Pseudomonadati</taxon>
        <taxon>Pseudomonadota</taxon>
        <taxon>Gammaproteobacteria</taxon>
        <taxon>Lysobacterales</taxon>
        <taxon>Lysobacteraceae</taxon>
        <taxon>Stenotrophomonas</taxon>
    </lineage>
</organism>
<proteinExistence type="predicted"/>
<sequence>MQAFDATAFGAFRAAGVADAAHYKEPGGAAEVPCTVLLDEAVEQFTPDDVAPIATTVDRVTLQLAEITPRTGGVVRIDGTGRRLKLVQKIRADESTAVWEVASV</sequence>
<keyword evidence="2" id="KW-1185">Reference proteome</keyword>
<dbReference type="RefSeq" id="WP_341987734.1">
    <property type="nucleotide sequence ID" value="NZ_JBBYHY010000011.1"/>
</dbReference>
<dbReference type="Proteomes" id="UP001455088">
    <property type="component" value="Unassembled WGS sequence"/>
</dbReference>
<dbReference type="EMBL" id="JBBYHY010000011">
    <property type="protein sequence ID" value="MEL3955446.1"/>
    <property type="molecule type" value="Genomic_DNA"/>
</dbReference>
<protein>
    <submittedName>
        <fullName evidence="1">Uncharacterized protein</fullName>
    </submittedName>
</protein>
<evidence type="ECO:0000313" key="2">
    <source>
        <dbReference type="Proteomes" id="UP001455088"/>
    </source>
</evidence>
<reference evidence="1 2" key="1">
    <citation type="submission" date="2024-04" db="EMBL/GenBank/DDBJ databases">
        <title>Bacterial endophytes with biocontrol capabilities against important plant pathogens.</title>
        <authorList>
            <person name="Alayande K.A."/>
        </authorList>
    </citation>
    <scope>NUCLEOTIDE SEQUENCE [LARGE SCALE GENOMIC DNA]</scope>
    <source>
        <strain evidence="1 2">KV22</strain>
    </source>
</reference>
<comment type="caution">
    <text evidence="1">The sequence shown here is derived from an EMBL/GenBank/DDBJ whole genome shotgun (WGS) entry which is preliminary data.</text>
</comment>
<gene>
    <name evidence="1" type="ORF">AAE039_17955</name>
</gene>
<name>A0ABU9JRG9_9GAMM</name>
<dbReference type="InterPro" id="IPR008018">
    <property type="entry name" value="Phage_tail_attach_FII"/>
</dbReference>
<accession>A0ABU9JRG9</accession>
<dbReference type="Pfam" id="PF05354">
    <property type="entry name" value="Phage_attach"/>
    <property type="match status" value="1"/>
</dbReference>
<evidence type="ECO:0000313" key="1">
    <source>
        <dbReference type="EMBL" id="MEL3955446.1"/>
    </source>
</evidence>